<sequence>MATTTLTANRPARKRRSVRPRTLNASASLGLGVGLLWFSLLVLIPLSAVVVEASGGGWGTYKSALTNSQTLNALQLTIGVAALTTVINMVMGTLIAWVLVRDRFWGKRVLDLVIDIPFAMPTIVAGLVLLALYGSQGPLGVEFENTRKAVFLAIAFVTLPFIVRTVQPVLEEMETDVEDAAASLGASRLTVLRRIVLPTLVPAIFAGAALSFARGISEYGSLVLLSGNLPNRTEVTSYRMASLLEGGNRPAAAALATIMLLVALLAIVVLDVTQRRLARRG</sequence>
<evidence type="ECO:0000256" key="8">
    <source>
        <dbReference type="ARBA" id="ARBA00025323"/>
    </source>
</evidence>
<comment type="similarity">
    <text evidence="9">Belongs to the binding-protein-dependent transport system permease family. CysTW subfamily.</text>
</comment>
<evidence type="ECO:0000256" key="1">
    <source>
        <dbReference type="ARBA" id="ARBA00004141"/>
    </source>
</evidence>
<dbReference type="PROSITE" id="PS50928">
    <property type="entry name" value="ABC_TM1"/>
    <property type="match status" value="1"/>
</dbReference>
<comment type="function">
    <text evidence="8">Part of the ABC transporter complex CysAWTP (TC 3.A.1.6.1) involved in sulfate/thiosulfate import. Probably responsible for the translocation of the substrate across the membrane.</text>
</comment>
<feature type="transmembrane region" description="Helical" evidence="9">
    <location>
        <begin position="251"/>
        <end position="270"/>
    </location>
</feature>
<dbReference type="InterPro" id="IPR035906">
    <property type="entry name" value="MetI-like_sf"/>
</dbReference>
<dbReference type="SUPFAM" id="SSF161098">
    <property type="entry name" value="MetI-like"/>
    <property type="match status" value="1"/>
</dbReference>
<evidence type="ECO:0000256" key="5">
    <source>
        <dbReference type="ARBA" id="ARBA00022989"/>
    </source>
</evidence>
<feature type="transmembrane region" description="Helical" evidence="9">
    <location>
        <begin position="77"/>
        <end position="100"/>
    </location>
</feature>
<gene>
    <name evidence="11" type="primary">cysT</name>
    <name evidence="11" type="ORF">ACFFJG_13235</name>
</gene>
<proteinExistence type="inferred from homology"/>
<keyword evidence="12" id="KW-1185">Reference proteome</keyword>
<evidence type="ECO:0000256" key="2">
    <source>
        <dbReference type="ARBA" id="ARBA00011779"/>
    </source>
</evidence>
<keyword evidence="7 9" id="KW-0472">Membrane</keyword>
<dbReference type="InterPro" id="IPR011865">
    <property type="entry name" value="CysT_permease"/>
</dbReference>
<dbReference type="NCBIfam" id="TIGR00969">
    <property type="entry name" value="3a0106s02"/>
    <property type="match status" value="1"/>
</dbReference>
<dbReference type="PANTHER" id="PTHR30406">
    <property type="entry name" value="SULFATE TRANSPORT SYSTEM PERMEASE PROTEIN"/>
    <property type="match status" value="1"/>
</dbReference>
<keyword evidence="6 9" id="KW-0764">Sulfate transport</keyword>
<dbReference type="Pfam" id="PF00528">
    <property type="entry name" value="BPD_transp_1"/>
    <property type="match status" value="1"/>
</dbReference>
<evidence type="ECO:0000256" key="3">
    <source>
        <dbReference type="ARBA" id="ARBA00022448"/>
    </source>
</evidence>
<evidence type="ECO:0000259" key="10">
    <source>
        <dbReference type="PROSITE" id="PS50928"/>
    </source>
</evidence>
<dbReference type="PANTHER" id="PTHR30406:SF8">
    <property type="entry name" value="SULFATE TRANSPORT SYSTEM PERMEASE PROTEIN CYST"/>
    <property type="match status" value="1"/>
</dbReference>
<name>A0ABV6E382_9ACTN</name>
<comment type="caution">
    <text evidence="9">Lacks conserved residue(s) required for the propagation of feature annotation.</text>
</comment>
<dbReference type="InterPro" id="IPR000515">
    <property type="entry name" value="MetI-like"/>
</dbReference>
<evidence type="ECO:0000256" key="7">
    <source>
        <dbReference type="ARBA" id="ARBA00023136"/>
    </source>
</evidence>
<evidence type="ECO:0000256" key="9">
    <source>
        <dbReference type="RuleBase" id="RU366001"/>
    </source>
</evidence>
<feature type="domain" description="ABC transmembrane type-1" evidence="10">
    <location>
        <begin position="74"/>
        <end position="270"/>
    </location>
</feature>
<comment type="subunit">
    <text evidence="2">The complex is composed of two ATP-binding proteins (CysA), two transmembrane proteins (CysT and CysW) and a solute-binding protein (CysP).</text>
</comment>
<feature type="transmembrane region" description="Helical" evidence="9">
    <location>
        <begin position="112"/>
        <end position="134"/>
    </location>
</feature>
<comment type="caution">
    <text evidence="11">The sequence shown here is derived from an EMBL/GenBank/DDBJ whole genome shotgun (WGS) entry which is preliminary data.</text>
</comment>
<evidence type="ECO:0000256" key="6">
    <source>
        <dbReference type="ARBA" id="ARBA00023032"/>
    </source>
</evidence>
<evidence type="ECO:0000313" key="11">
    <source>
        <dbReference type="EMBL" id="MFC0223449.1"/>
    </source>
</evidence>
<feature type="transmembrane region" description="Helical" evidence="9">
    <location>
        <begin position="195"/>
        <end position="216"/>
    </location>
</feature>
<dbReference type="NCBIfam" id="TIGR02139">
    <property type="entry name" value="permease_CysT"/>
    <property type="match status" value="1"/>
</dbReference>
<dbReference type="InterPro" id="IPR005667">
    <property type="entry name" value="Sulph_transpt2"/>
</dbReference>
<dbReference type="EMBL" id="JBHLXH010000001">
    <property type="protein sequence ID" value="MFC0223449.1"/>
    <property type="molecule type" value="Genomic_DNA"/>
</dbReference>
<evidence type="ECO:0000256" key="4">
    <source>
        <dbReference type="ARBA" id="ARBA00022692"/>
    </source>
</evidence>
<feature type="transmembrane region" description="Helical" evidence="9">
    <location>
        <begin position="146"/>
        <end position="163"/>
    </location>
</feature>
<dbReference type="RefSeq" id="WP_378519197.1">
    <property type="nucleotide sequence ID" value="NZ_CBCSDI010000007.1"/>
</dbReference>
<accession>A0ABV6E382</accession>
<keyword evidence="3 9" id="KW-0813">Transport</keyword>
<keyword evidence="5 9" id="KW-1133">Transmembrane helix</keyword>
<evidence type="ECO:0000313" key="12">
    <source>
        <dbReference type="Proteomes" id="UP001589698"/>
    </source>
</evidence>
<dbReference type="Gene3D" id="1.10.3720.10">
    <property type="entry name" value="MetI-like"/>
    <property type="match status" value="1"/>
</dbReference>
<keyword evidence="4 9" id="KW-0812">Transmembrane</keyword>
<dbReference type="CDD" id="cd06261">
    <property type="entry name" value="TM_PBP2"/>
    <property type="match status" value="1"/>
</dbReference>
<comment type="function">
    <text evidence="9">Part of the ABC transporter complex (TC 3.A.1.6.1) involved in sulfate/thiosulfate import.</text>
</comment>
<protein>
    <recommendedName>
        <fullName evidence="9">Sulfate transport system permease protein CysT</fullName>
    </recommendedName>
</protein>
<dbReference type="Proteomes" id="UP001589698">
    <property type="component" value="Unassembled WGS sequence"/>
</dbReference>
<organism evidence="11 12">
    <name type="scientific">Nocardioides zeicaulis</name>
    <dbReference type="NCBI Taxonomy" id="1776857"/>
    <lineage>
        <taxon>Bacteria</taxon>
        <taxon>Bacillati</taxon>
        <taxon>Actinomycetota</taxon>
        <taxon>Actinomycetes</taxon>
        <taxon>Propionibacteriales</taxon>
        <taxon>Nocardioidaceae</taxon>
        <taxon>Nocardioides</taxon>
    </lineage>
</organism>
<comment type="subcellular location">
    <subcellularLocation>
        <location evidence="1">Membrane</location>
        <topology evidence="1">Multi-pass membrane protein</topology>
    </subcellularLocation>
</comment>
<reference evidence="11 12" key="1">
    <citation type="submission" date="2024-09" db="EMBL/GenBank/DDBJ databases">
        <authorList>
            <person name="Sun Q."/>
            <person name="Mori K."/>
        </authorList>
    </citation>
    <scope>NUCLEOTIDE SEQUENCE [LARGE SCALE GENOMIC DNA]</scope>
    <source>
        <strain evidence="11 12">CCM 8654</strain>
    </source>
</reference>